<name>A0A1S7TL54_9HYPH</name>
<evidence type="ECO:0000313" key="2">
    <source>
        <dbReference type="EMBL" id="CVI55355.1"/>
    </source>
</evidence>
<feature type="region of interest" description="Disordered" evidence="1">
    <location>
        <begin position="141"/>
        <end position="171"/>
    </location>
</feature>
<dbReference type="EMBL" id="FCNP01000013">
    <property type="protein sequence ID" value="CVI55355.1"/>
    <property type="molecule type" value="Genomic_DNA"/>
</dbReference>
<dbReference type="Proteomes" id="UP000192140">
    <property type="component" value="Unassembled WGS sequence"/>
</dbReference>
<protein>
    <submittedName>
        <fullName evidence="2">Uncharacterized protein</fullName>
    </submittedName>
</protein>
<evidence type="ECO:0000256" key="1">
    <source>
        <dbReference type="SAM" id="MobiDB-lite"/>
    </source>
</evidence>
<feature type="region of interest" description="Disordered" evidence="1">
    <location>
        <begin position="91"/>
        <end position="115"/>
    </location>
</feature>
<accession>A0A1S7TL54</accession>
<comment type="caution">
    <text evidence="2">The sequence shown here is derived from an EMBL/GenBank/DDBJ whole genome shotgun (WGS) entry which is preliminary data.</text>
</comment>
<reference evidence="2" key="1">
    <citation type="submission" date="2016-01" db="EMBL/GenBank/DDBJ databases">
        <authorList>
            <person name="Regsiter A."/>
            <person name="william w."/>
        </authorList>
    </citation>
    <scope>NUCLEOTIDE SEQUENCE</scope>
    <source>
        <strain evidence="2">NCPPB 1641</strain>
    </source>
</reference>
<gene>
    <name evidence="2" type="ORF">AGR7A_Cc200191</name>
</gene>
<keyword evidence="3" id="KW-1185">Reference proteome</keyword>
<proteinExistence type="predicted"/>
<organism evidence="2 3">
    <name type="scientific">Agrobacterium deltaense NCPPB 1641</name>
    <dbReference type="NCBI Taxonomy" id="1183425"/>
    <lineage>
        <taxon>Bacteria</taxon>
        <taxon>Pseudomonadati</taxon>
        <taxon>Pseudomonadota</taxon>
        <taxon>Alphaproteobacteria</taxon>
        <taxon>Hyphomicrobiales</taxon>
        <taxon>Rhizobiaceae</taxon>
        <taxon>Rhizobium/Agrobacterium group</taxon>
        <taxon>Agrobacterium</taxon>
    </lineage>
</organism>
<dbReference type="AlphaFoldDB" id="A0A1S7TL54"/>
<evidence type="ECO:0000313" key="3">
    <source>
        <dbReference type="Proteomes" id="UP000192140"/>
    </source>
</evidence>
<sequence>MNTTLKRLGTIVLACFTLMSFRLEPEATNTDRLLYDVRGAFVAARPDVAPALMQSIHAQVQNAIKNHGAWRNPAARGTDHPSRIRYTRPVPVRGKGVSQGHRPRRRRCDGRGDRGSQIYRHCRQLRQSVDRAGTCLWRRRTRDPRIQAQPARPDNAGDGIVSISGTQKARA</sequence>